<evidence type="ECO:0000313" key="3">
    <source>
        <dbReference type="EMBL" id="GAN09084.1"/>
    </source>
</evidence>
<dbReference type="Pfam" id="PF00248">
    <property type="entry name" value="Aldo_ket_red"/>
    <property type="match status" value="1"/>
</dbReference>
<keyword evidence="4" id="KW-1185">Reference proteome</keyword>
<organism evidence="3">
    <name type="scientific">Mucor ambiguus</name>
    <dbReference type="NCBI Taxonomy" id="91626"/>
    <lineage>
        <taxon>Eukaryota</taxon>
        <taxon>Fungi</taxon>
        <taxon>Fungi incertae sedis</taxon>
        <taxon>Mucoromycota</taxon>
        <taxon>Mucoromycotina</taxon>
        <taxon>Mucoromycetes</taxon>
        <taxon>Mucorales</taxon>
        <taxon>Mucorineae</taxon>
        <taxon>Mucoraceae</taxon>
        <taxon>Mucor</taxon>
    </lineage>
</organism>
<accession>A0A0C9MNK4</accession>
<feature type="domain" description="NADP-dependent oxidoreductase" evidence="2">
    <location>
        <begin position="32"/>
        <end position="324"/>
    </location>
</feature>
<dbReference type="PROSITE" id="PS00062">
    <property type="entry name" value="ALDOKETO_REDUCTASE_2"/>
    <property type="match status" value="1"/>
</dbReference>
<dbReference type="PRINTS" id="PR00069">
    <property type="entry name" value="ALDKETRDTASE"/>
</dbReference>
<evidence type="ECO:0000259" key="2">
    <source>
        <dbReference type="Pfam" id="PF00248"/>
    </source>
</evidence>
<dbReference type="EMBL" id="DF836531">
    <property type="protein sequence ID" value="GAN09084.1"/>
    <property type="molecule type" value="Genomic_DNA"/>
</dbReference>
<keyword evidence="1" id="KW-0560">Oxidoreductase</keyword>
<dbReference type="PANTHER" id="PTHR43364:SF4">
    <property type="entry name" value="NAD(P)-LINKED OXIDOREDUCTASE SUPERFAMILY PROTEIN"/>
    <property type="match status" value="1"/>
</dbReference>
<proteinExistence type="predicted"/>
<name>A0A0C9MNK4_9FUNG</name>
<dbReference type="InterPro" id="IPR020471">
    <property type="entry name" value="AKR"/>
</dbReference>
<evidence type="ECO:0000313" key="4">
    <source>
        <dbReference type="Proteomes" id="UP000053815"/>
    </source>
</evidence>
<dbReference type="InterPro" id="IPR018170">
    <property type="entry name" value="Aldo/ket_reductase_CS"/>
</dbReference>
<reference evidence="3" key="1">
    <citation type="submission" date="2014-09" db="EMBL/GenBank/DDBJ databases">
        <title>Draft genome sequence of an oleaginous Mucoromycotina fungus Mucor ambiguus NBRC6742.</title>
        <authorList>
            <person name="Takeda I."/>
            <person name="Yamane N."/>
            <person name="Morita T."/>
            <person name="Tamano K."/>
            <person name="Machida M."/>
            <person name="Baker S."/>
            <person name="Koike H."/>
        </authorList>
    </citation>
    <scope>NUCLEOTIDE SEQUENCE</scope>
    <source>
        <strain evidence="3">NBRC 6742</strain>
    </source>
</reference>
<dbReference type="InterPro" id="IPR023210">
    <property type="entry name" value="NADP_OxRdtase_dom"/>
</dbReference>
<dbReference type="SUPFAM" id="SSF51430">
    <property type="entry name" value="NAD(P)-linked oxidoreductase"/>
    <property type="match status" value="1"/>
</dbReference>
<dbReference type="InterPro" id="IPR036812">
    <property type="entry name" value="NAD(P)_OxRdtase_dom_sf"/>
</dbReference>
<dbReference type="STRING" id="91626.A0A0C9MNK4"/>
<dbReference type="AlphaFoldDB" id="A0A0C9MNK4"/>
<dbReference type="Gene3D" id="3.20.20.100">
    <property type="entry name" value="NADP-dependent oxidoreductase domain"/>
    <property type="match status" value="1"/>
</dbReference>
<dbReference type="InterPro" id="IPR050523">
    <property type="entry name" value="AKR_Detox_Biosynth"/>
</dbReference>
<protein>
    <submittedName>
        <fullName evidence="3">Aldo/keto reductase</fullName>
    </submittedName>
</protein>
<evidence type="ECO:0000256" key="1">
    <source>
        <dbReference type="ARBA" id="ARBA00023002"/>
    </source>
</evidence>
<sequence>MSAAAVVKLKDDVIPTKDTKLLLAGIVSIPPVAIGAWQWGDKKVWNWTPEAEKDAKEAFDKAFELGIPFYDTAEVYGDGESEREIGRFQKDYSEQDKEKQVIATKYFPHEHRTQFPDVLLSALKDSLARLGSFQVDLYQIHAAIHPVEIEVVANALADAHDAGLVKTVGVSNYSKEEIQRMHTALAKRGIALASNQISYSLIRTIPEKSGLIQLCHDLGITILAYSPLGMGLLTGKFGSTGPWPKGRQQTFEKFDTTQLGHLLDVLKRLSEKYERPSSAIALNWCIVKGTVPLGGARTQEHVVQNALALGFRLTHEEVAELDKFAFLGSNNKGWQHG</sequence>
<gene>
    <name evidence="3" type="ORF">MAM1_0242d08606</name>
</gene>
<dbReference type="OrthoDB" id="37537at2759"/>
<dbReference type="GO" id="GO:0016491">
    <property type="term" value="F:oxidoreductase activity"/>
    <property type="evidence" value="ECO:0007669"/>
    <property type="project" value="UniProtKB-KW"/>
</dbReference>
<dbReference type="Proteomes" id="UP000053815">
    <property type="component" value="Unassembled WGS sequence"/>
</dbReference>
<dbReference type="CDD" id="cd19093">
    <property type="entry name" value="AKR_AtPLR-like"/>
    <property type="match status" value="1"/>
</dbReference>
<dbReference type="PANTHER" id="PTHR43364">
    <property type="entry name" value="NADH-SPECIFIC METHYLGLYOXAL REDUCTASE-RELATED"/>
    <property type="match status" value="1"/>
</dbReference>